<evidence type="ECO:0000256" key="1">
    <source>
        <dbReference type="SAM" id="SignalP"/>
    </source>
</evidence>
<comment type="caution">
    <text evidence="2">The sequence shown here is derived from an EMBL/GenBank/DDBJ whole genome shotgun (WGS) entry which is preliminary data.</text>
</comment>
<evidence type="ECO:0000313" key="2">
    <source>
        <dbReference type="EMBL" id="PXV87345.1"/>
    </source>
</evidence>
<reference evidence="2 3" key="1">
    <citation type="submission" date="2018-05" db="EMBL/GenBank/DDBJ databases">
        <title>Genomic Encyclopedia of Type Strains, Phase IV (KMG-IV): sequencing the most valuable type-strain genomes for metagenomic binning, comparative biology and taxonomic classification.</title>
        <authorList>
            <person name="Goeker M."/>
        </authorList>
    </citation>
    <scope>NUCLEOTIDE SEQUENCE [LARGE SCALE GENOMIC DNA]</scope>
    <source>
        <strain evidence="2 3">DSM 28816</strain>
    </source>
</reference>
<accession>A0A318EJ17</accession>
<evidence type="ECO:0000313" key="3">
    <source>
        <dbReference type="Proteomes" id="UP000247523"/>
    </source>
</evidence>
<dbReference type="RefSeq" id="WP_110291618.1">
    <property type="nucleotide sequence ID" value="NZ_QICS01000010.1"/>
</dbReference>
<proteinExistence type="predicted"/>
<gene>
    <name evidence="2" type="ORF">C8E03_110106</name>
</gene>
<dbReference type="EMBL" id="QICS01000010">
    <property type="protein sequence ID" value="PXV87345.1"/>
    <property type="molecule type" value="Genomic_DNA"/>
</dbReference>
<sequence>MKKILKKAVSITLAICLTFSAGSTSQAFSNVTNDTNYYLENLSNQFDTMTAEELNQYIGDNIQELENQNSQSLNQIPCNKSTSTKVSAIWLAGAKYMEKKGNTCTAKLLEYSVLGKNYTETQISPNGLFAKKIVTSSAFTSYLKKVKNNKAPAGIAFEKSDNADLFYALHYTDASTKVNFAGTVLATYNVTITDTFDFSLSTDDYKDIITTSANNYAWFSQNTGALNVIDVKISFTK</sequence>
<dbReference type="AlphaFoldDB" id="A0A318EJ17"/>
<feature type="chain" id="PRO_5039202268" evidence="1">
    <location>
        <begin position="30"/>
        <end position="237"/>
    </location>
</feature>
<dbReference type="Proteomes" id="UP000247523">
    <property type="component" value="Unassembled WGS sequence"/>
</dbReference>
<feature type="signal peptide" evidence="1">
    <location>
        <begin position="1"/>
        <end position="29"/>
    </location>
</feature>
<keyword evidence="1" id="KW-0732">Signal</keyword>
<organism evidence="2 3">
    <name type="scientific">Lachnotalea glycerini</name>
    <dbReference type="NCBI Taxonomy" id="1763509"/>
    <lineage>
        <taxon>Bacteria</taxon>
        <taxon>Bacillati</taxon>
        <taxon>Bacillota</taxon>
        <taxon>Clostridia</taxon>
        <taxon>Lachnospirales</taxon>
        <taxon>Lachnospiraceae</taxon>
        <taxon>Lachnotalea</taxon>
    </lineage>
</organism>
<name>A0A318EJ17_9FIRM</name>
<protein>
    <submittedName>
        <fullName evidence="2">Uncharacterized protein</fullName>
    </submittedName>
</protein>